<sequence length="87" mass="9356">MPEQEAIAPSVDDLAEFILNGREEWEIETGPDTSLIGEDDAGGLCGPSDREGLWEPYDPTVPRHVAAAHRSRETGLLVVLELGGDDA</sequence>
<gene>
    <name evidence="2" type="ORF">FHX72_000919</name>
</gene>
<organism evidence="2 3">
    <name type="scientific">Pseudoclavibacter helvolus</name>
    <dbReference type="NCBI Taxonomy" id="255205"/>
    <lineage>
        <taxon>Bacteria</taxon>
        <taxon>Bacillati</taxon>
        <taxon>Actinomycetota</taxon>
        <taxon>Actinomycetes</taxon>
        <taxon>Micrococcales</taxon>
        <taxon>Microbacteriaceae</taxon>
        <taxon>Pseudoclavibacter</taxon>
    </lineage>
</organism>
<accession>A0A7W4YE46</accession>
<dbReference type="AlphaFoldDB" id="A0A7W4YE46"/>
<keyword evidence="3" id="KW-1185">Reference proteome</keyword>
<name>A0A7W4YE46_9MICO</name>
<dbReference type="Proteomes" id="UP000545286">
    <property type="component" value="Unassembled WGS sequence"/>
</dbReference>
<dbReference type="RefSeq" id="WP_183623252.1">
    <property type="nucleotide sequence ID" value="NZ_JACHWJ010000001.1"/>
</dbReference>
<dbReference type="EMBL" id="JACHWJ010000001">
    <property type="protein sequence ID" value="MBB2956807.1"/>
    <property type="molecule type" value="Genomic_DNA"/>
</dbReference>
<evidence type="ECO:0000313" key="3">
    <source>
        <dbReference type="Proteomes" id="UP000545286"/>
    </source>
</evidence>
<evidence type="ECO:0000313" key="2">
    <source>
        <dbReference type="EMBL" id="MBB2956807.1"/>
    </source>
</evidence>
<reference evidence="2 3" key="1">
    <citation type="submission" date="2020-08" db="EMBL/GenBank/DDBJ databases">
        <title>Sequencing the genomes of 1000 actinobacteria strains.</title>
        <authorList>
            <person name="Klenk H.-P."/>
        </authorList>
    </citation>
    <scope>NUCLEOTIDE SEQUENCE [LARGE SCALE GENOMIC DNA]</scope>
    <source>
        <strain evidence="2 3">DSM 20419</strain>
    </source>
</reference>
<proteinExistence type="predicted"/>
<evidence type="ECO:0000256" key="1">
    <source>
        <dbReference type="SAM" id="MobiDB-lite"/>
    </source>
</evidence>
<comment type="caution">
    <text evidence="2">The sequence shown here is derived from an EMBL/GenBank/DDBJ whole genome shotgun (WGS) entry which is preliminary data.</text>
</comment>
<feature type="region of interest" description="Disordered" evidence="1">
    <location>
        <begin position="31"/>
        <end position="56"/>
    </location>
</feature>
<protein>
    <submittedName>
        <fullName evidence="2">Uncharacterized protein</fullName>
    </submittedName>
</protein>